<proteinExistence type="predicted"/>
<dbReference type="Proteomes" id="UP000292939">
    <property type="component" value="Chromosome"/>
</dbReference>
<evidence type="ECO:0000313" key="2">
    <source>
        <dbReference type="Proteomes" id="UP000292939"/>
    </source>
</evidence>
<protein>
    <submittedName>
        <fullName evidence="1">Uncharacterized protein</fullName>
    </submittedName>
</protein>
<dbReference type="AlphaFoldDB" id="A0A4P6UKN6"/>
<dbReference type="KEGG" id="hgr:DW355_10635"/>
<accession>A0A4P6UKN6</accession>
<evidence type="ECO:0000313" key="1">
    <source>
        <dbReference type="EMBL" id="QBK05156.1"/>
    </source>
</evidence>
<sequence>MDRSEKNMEEKLEPGKVYRREDLVCDLVFTDHRIRQLVAQGSLEKITQGLYHYRGPSPRSYSPLTSKSLLEGFLGIDDFLLLPWQEYLSLGLVLTPKFDMHLVYNRKRHGIFRLGEVTFDVRRRSRYPAQIRPEFLLVDLLNNTDFFTEDTSRIQRDVRTLIHKFDAGALLKMAQDYGKVSTYKYISSWLTEMQTMMSVRSFKSDELSAAFFGNFHKNAEQPTHD</sequence>
<reference evidence="1 2" key="1">
    <citation type="submission" date="2018-07" db="EMBL/GenBank/DDBJ databases">
        <title>Exploring interactions and the metabolic potential of the ultra-small soil bacteria Hylemonella gracilis.</title>
        <authorList>
            <person name="Tyc O."/>
            <person name="Kulkarni P."/>
            <person name="Gawehns F."/>
            <person name="Hundscheid M."/>
            <person name="Zweers H."/>
            <person name="Garbeva P."/>
        </authorList>
    </citation>
    <scope>NUCLEOTIDE SEQUENCE [LARGE SCALE GENOMIC DNA]</scope>
    <source>
        <strain evidence="1 2">NS1</strain>
    </source>
</reference>
<gene>
    <name evidence="1" type="ORF">DW355_10635</name>
</gene>
<dbReference type="EMBL" id="CP031395">
    <property type="protein sequence ID" value="QBK05156.1"/>
    <property type="molecule type" value="Genomic_DNA"/>
</dbReference>
<name>A0A4P6UKN6_9BURK</name>
<organism evidence="1 2">
    <name type="scientific">Hylemonella gracilis</name>
    <dbReference type="NCBI Taxonomy" id="80880"/>
    <lineage>
        <taxon>Bacteria</taxon>
        <taxon>Pseudomonadati</taxon>
        <taxon>Pseudomonadota</taxon>
        <taxon>Betaproteobacteria</taxon>
        <taxon>Burkholderiales</taxon>
        <taxon>Comamonadaceae</taxon>
        <taxon>Hylemonella</taxon>
    </lineage>
</organism>